<dbReference type="InterPro" id="IPR034154">
    <property type="entry name" value="TOPRIM_DnaG/twinkle"/>
</dbReference>
<comment type="caution">
    <text evidence="1">The sequence shown here is derived from an EMBL/GenBank/DDBJ whole genome shotgun (WGS) entry which is preliminary data.</text>
</comment>
<keyword evidence="1" id="KW-0547">Nucleotide-binding</keyword>
<reference evidence="1" key="1">
    <citation type="submission" date="2012-11" db="EMBL/GenBank/DDBJ databases">
        <title>Permanent draft genomes of Rhodopirellula europaea strain SH398 and 6C.</title>
        <authorList>
            <person name="Richter M."/>
            <person name="Richter-Heitmann T."/>
            <person name="Frank C."/>
            <person name="Harder J."/>
            <person name="Glockner F.O."/>
        </authorList>
    </citation>
    <scope>NUCLEOTIDE SEQUENCE</scope>
    <source>
        <strain evidence="1">6C</strain>
    </source>
</reference>
<dbReference type="GO" id="GO:0004386">
    <property type="term" value="F:helicase activity"/>
    <property type="evidence" value="ECO:0007669"/>
    <property type="project" value="UniProtKB-KW"/>
</dbReference>
<keyword evidence="1" id="KW-0347">Helicase</keyword>
<dbReference type="Gene3D" id="3.40.1360.10">
    <property type="match status" value="1"/>
</dbReference>
<evidence type="ECO:0000313" key="1">
    <source>
        <dbReference type="EMBL" id="EMB18044.1"/>
    </source>
</evidence>
<keyword evidence="1" id="KW-0067">ATP-binding</keyword>
<sequence length="186" mass="20304">MPSVPIASGDLTKRICRAKKIPREALRKFGMREETRNGKPVIRVDAYNCYGDVHSYFDMTDYGKGLNAPGEGSSGMFFPGRLPQPGETWYIVEGLKDAAALTELGYLACGTPGNHVPAKHARLFKDVNVVLVPDLDKAGFFDGKDKSGSNLFGTANSIKVARLPGPRPEIPLSSFAYAKREEVLIE</sequence>
<dbReference type="AlphaFoldDB" id="M2B765"/>
<keyword evidence="2" id="KW-1185">Reference proteome</keyword>
<name>M2B765_9BACT</name>
<dbReference type="Proteomes" id="UP000011529">
    <property type="component" value="Unassembled WGS sequence"/>
</dbReference>
<proteinExistence type="predicted"/>
<evidence type="ECO:0000313" key="2">
    <source>
        <dbReference type="Proteomes" id="UP000011529"/>
    </source>
</evidence>
<reference evidence="1" key="2">
    <citation type="journal article" date="2013" name="Mar. Genomics">
        <title>Expression of sulfatases in Rhodopirellula baltica and the diversity of sulfatases in the genus Rhodopirellula.</title>
        <authorList>
            <person name="Wegner C.E."/>
            <person name="Richter-Heitmann T."/>
            <person name="Klindworth A."/>
            <person name="Klockow C."/>
            <person name="Richter M."/>
            <person name="Achstetter T."/>
            <person name="Glockner F.O."/>
            <person name="Harder J."/>
        </authorList>
    </citation>
    <scope>NUCLEOTIDE SEQUENCE [LARGE SCALE GENOMIC DNA]</scope>
    <source>
        <strain evidence="1">6C</strain>
    </source>
</reference>
<protein>
    <submittedName>
        <fullName evidence="1">Replicative dna helicase protein</fullName>
    </submittedName>
</protein>
<gene>
    <name evidence="1" type="ORF">RE6C_01126</name>
</gene>
<dbReference type="PATRIC" id="fig|1263867.3.peg.1197"/>
<accession>M2B765</accession>
<dbReference type="EMBL" id="ANMO01000067">
    <property type="protein sequence ID" value="EMB18044.1"/>
    <property type="molecule type" value="Genomic_DNA"/>
</dbReference>
<dbReference type="CDD" id="cd01029">
    <property type="entry name" value="TOPRIM_primases"/>
    <property type="match status" value="1"/>
</dbReference>
<keyword evidence="1" id="KW-0378">Hydrolase</keyword>
<organism evidence="1 2">
    <name type="scientific">Rhodopirellula europaea 6C</name>
    <dbReference type="NCBI Taxonomy" id="1263867"/>
    <lineage>
        <taxon>Bacteria</taxon>
        <taxon>Pseudomonadati</taxon>
        <taxon>Planctomycetota</taxon>
        <taxon>Planctomycetia</taxon>
        <taxon>Pirellulales</taxon>
        <taxon>Pirellulaceae</taxon>
        <taxon>Rhodopirellula</taxon>
    </lineage>
</organism>